<accession>A0A4Q2V7N6</accession>
<comment type="caution">
    <text evidence="1">The sequence shown here is derived from an EMBL/GenBank/DDBJ whole genome shotgun (WGS) entry which is preliminary data.</text>
</comment>
<evidence type="ECO:0000313" key="2">
    <source>
        <dbReference type="Proteomes" id="UP000290540"/>
    </source>
</evidence>
<dbReference type="AlphaFoldDB" id="A0A4Q2V7N6"/>
<sequence>MELSERHRREETRKWYNKQIRDTDEKLKNSNIVVDDLDFCHLTERIMAANGATFIEGASFKLLHRLVDETDVAAKIDYVVQAGTLDLVKNIFPNQFDIALDKGSSEYVLRHPQLFRSFVAVPTKTSQAVSFSFGRLEESGFSSLARWILCFNHRQDPLKVAEGNVTLAGQHHGVTIGLPGLAIVLLTLDSEAHPRETSKVEVQVMNGESLLFVQSESGIPTFLPKNGHNYETMDLVGLLSSVHNGSLRIN</sequence>
<dbReference type="EMBL" id="MQTW01000284">
    <property type="protein sequence ID" value="RYC81049.1"/>
    <property type="molecule type" value="Genomic_DNA"/>
</dbReference>
<dbReference type="Proteomes" id="UP000290540">
    <property type="component" value="Unassembled WGS sequence"/>
</dbReference>
<name>A0A4Q2V7N6_FUSOX</name>
<reference evidence="1 2" key="1">
    <citation type="submission" date="2016-12" db="EMBL/GenBank/DDBJ databases">
        <title>Draft genome sequence of Fusarium oxysporum causing rot on Narcissus.</title>
        <authorList>
            <person name="Armitage A.D."/>
            <person name="Taylor A."/>
            <person name="Clarkson J.P."/>
            <person name="Harrison R.J."/>
            <person name="Jackson A.C."/>
        </authorList>
    </citation>
    <scope>NUCLEOTIDE SEQUENCE [LARGE SCALE GENOMIC DNA]</scope>
    <source>
        <strain evidence="1 2">N139</strain>
    </source>
</reference>
<gene>
    <name evidence="1" type="ORF">BFJ63_vAg16060</name>
</gene>
<protein>
    <submittedName>
        <fullName evidence="1">Uncharacterized protein</fullName>
    </submittedName>
</protein>
<proteinExistence type="predicted"/>
<organism evidence="1 2">
    <name type="scientific">Fusarium oxysporum f. sp. narcissi</name>
    <dbReference type="NCBI Taxonomy" id="451672"/>
    <lineage>
        <taxon>Eukaryota</taxon>
        <taxon>Fungi</taxon>
        <taxon>Dikarya</taxon>
        <taxon>Ascomycota</taxon>
        <taxon>Pezizomycotina</taxon>
        <taxon>Sordariomycetes</taxon>
        <taxon>Hypocreomycetidae</taxon>
        <taxon>Hypocreales</taxon>
        <taxon>Nectriaceae</taxon>
        <taxon>Fusarium</taxon>
        <taxon>Fusarium oxysporum species complex</taxon>
    </lineage>
</organism>
<evidence type="ECO:0000313" key="1">
    <source>
        <dbReference type="EMBL" id="RYC81049.1"/>
    </source>
</evidence>